<organism evidence="2 3">
    <name type="scientific">Acanthaster planci</name>
    <name type="common">Crown-of-thorns starfish</name>
    <dbReference type="NCBI Taxonomy" id="133434"/>
    <lineage>
        <taxon>Eukaryota</taxon>
        <taxon>Metazoa</taxon>
        <taxon>Echinodermata</taxon>
        <taxon>Eleutherozoa</taxon>
        <taxon>Asterozoa</taxon>
        <taxon>Asteroidea</taxon>
        <taxon>Valvatacea</taxon>
        <taxon>Valvatida</taxon>
        <taxon>Acanthasteridae</taxon>
        <taxon>Acanthaster</taxon>
    </lineage>
</organism>
<accession>A0A8B7Z5Y4</accession>
<dbReference type="PROSITE" id="PS50206">
    <property type="entry name" value="RHODANESE_3"/>
    <property type="match status" value="1"/>
</dbReference>
<evidence type="ECO:0000259" key="1">
    <source>
        <dbReference type="PROSITE" id="PS50206"/>
    </source>
</evidence>
<dbReference type="KEGG" id="aplc:110983639"/>
<protein>
    <submittedName>
        <fullName evidence="3">Thiosulfate sulfurtransferase/rhodanese-like domain-containing protein 3</fullName>
    </submittedName>
</protein>
<dbReference type="AlphaFoldDB" id="A0A8B7Z5Y4"/>
<name>A0A8B7Z5Y4_ACAPL</name>
<dbReference type="InterPro" id="IPR036873">
    <property type="entry name" value="Rhodanese-like_dom_sf"/>
</dbReference>
<dbReference type="PANTHER" id="PTHR44086:SF14">
    <property type="entry name" value="RHODANESE DOMAIN-CONTAINING PROTEIN"/>
    <property type="match status" value="1"/>
</dbReference>
<dbReference type="SMART" id="SM00450">
    <property type="entry name" value="RHOD"/>
    <property type="match status" value="1"/>
</dbReference>
<proteinExistence type="predicted"/>
<dbReference type="RefSeq" id="XP_022098751.1">
    <property type="nucleotide sequence ID" value="XM_022243059.1"/>
</dbReference>
<evidence type="ECO:0000313" key="3">
    <source>
        <dbReference type="RefSeq" id="XP_022098751.1"/>
    </source>
</evidence>
<feature type="domain" description="Rhodanese" evidence="1">
    <location>
        <begin position="100"/>
        <end position="203"/>
    </location>
</feature>
<dbReference type="GeneID" id="110983639"/>
<dbReference type="OMA" id="WEFNDIN"/>
<gene>
    <name evidence="3" type="primary">LOC110983639</name>
</gene>
<dbReference type="Proteomes" id="UP000694845">
    <property type="component" value="Unplaced"/>
</dbReference>
<keyword evidence="2" id="KW-1185">Reference proteome</keyword>
<dbReference type="SUPFAM" id="SSF52821">
    <property type="entry name" value="Rhodanese/Cell cycle control phosphatase"/>
    <property type="match status" value="1"/>
</dbReference>
<dbReference type="InterPro" id="IPR001763">
    <property type="entry name" value="Rhodanese-like_dom"/>
</dbReference>
<sequence length="203" mass="23075">MANFVHRFPIRVITKVSKRLQRNYYSNHGSPVLSCHPPHIQSHQMININPLVKILQTSPSYLAVKCAHQLQFINFLSSDSAILDEDDINVYYDSLVKRINSGDIQLIDVREPAELAEFGQITNSVNIPLGDLADALKLPEDKFQDKYQCSKPKSRDDNIVFHCRSGKRSQTAVNIAKEIGYSKARHFPGGWLQWAEKNNLPFA</sequence>
<dbReference type="Gene3D" id="3.40.250.10">
    <property type="entry name" value="Rhodanese-like domain"/>
    <property type="match status" value="1"/>
</dbReference>
<reference evidence="3" key="1">
    <citation type="submission" date="2025-08" db="UniProtKB">
        <authorList>
            <consortium name="RefSeq"/>
        </authorList>
    </citation>
    <scope>IDENTIFICATION</scope>
</reference>
<dbReference type="Pfam" id="PF00581">
    <property type="entry name" value="Rhodanese"/>
    <property type="match status" value="1"/>
</dbReference>
<dbReference type="OrthoDB" id="566238at2759"/>
<evidence type="ECO:0000313" key="2">
    <source>
        <dbReference type="Proteomes" id="UP000694845"/>
    </source>
</evidence>
<dbReference type="PANTHER" id="PTHR44086">
    <property type="entry name" value="THIOSULFATE SULFURTRANSFERASE RDL2, MITOCHONDRIAL-RELATED"/>
    <property type="match status" value="1"/>
</dbReference>